<dbReference type="SMART" id="SM00297">
    <property type="entry name" value="BROMO"/>
    <property type="match status" value="2"/>
</dbReference>
<accession>A0A0C3EQ21</accession>
<feature type="domain" description="Bromo" evidence="10">
    <location>
        <begin position="216"/>
        <end position="286"/>
    </location>
</feature>
<feature type="compositionally biased region" description="Basic residues" evidence="9">
    <location>
        <begin position="564"/>
        <end position="579"/>
    </location>
</feature>
<evidence type="ECO:0000256" key="6">
    <source>
        <dbReference type="ARBA" id="ARBA00023163"/>
    </source>
</evidence>
<dbReference type="HOGENOM" id="CLU_022941_0_0_1"/>
<dbReference type="InterPro" id="IPR018359">
    <property type="entry name" value="Bromodomain_CS"/>
</dbReference>
<dbReference type="PROSITE" id="PS00633">
    <property type="entry name" value="BROMODOMAIN_1"/>
    <property type="match status" value="1"/>
</dbReference>
<dbReference type="InterPro" id="IPR036427">
    <property type="entry name" value="Bromodomain-like_sf"/>
</dbReference>
<dbReference type="Pfam" id="PF00439">
    <property type="entry name" value="Bromodomain"/>
    <property type="match status" value="2"/>
</dbReference>
<keyword evidence="5 8" id="KW-0103">Bromodomain</keyword>
<dbReference type="SUPFAM" id="SSF47370">
    <property type="entry name" value="Bromodomain"/>
    <property type="match status" value="2"/>
</dbReference>
<dbReference type="InterPro" id="IPR001487">
    <property type="entry name" value="Bromodomain"/>
</dbReference>
<keyword evidence="4" id="KW-0805">Transcription regulation</keyword>
<dbReference type="Proteomes" id="UP000053989">
    <property type="component" value="Unassembled WGS sequence"/>
</dbReference>
<sequence length="649" mass="71382">MKRELGLLAGAVDVDAPRTKRRKELTGSTDHSAEAMNFTNDIGEQAEGSSSTGQEGLKEQAASLWQMVKDAVNKDGNICSPPFMRLPLKRHYPDYFDVITQPICLDDIKTKIDDNCYPSLDEVRQDFELCFTNAKRYNIKESPIWLDAKFLLKLVNKEYTKITGKKAKKSGDPDDNGEEKVEAEGEDDRKKNKPPNMNRLLKARLQKLVEKPDEETHRILSDAFMDMPSKKDYPTYYKEIKRPICIETIFKRLKRKEYTTSEEFANDVELVFSNALTFNLEHSQIWEDAVTLRDYFRQLMSDLPPPYALPKYARSSGKIKLKVPGTGVSATLATGTSSHGETGTPKLSQDQATTSNSLTFRLPAAGSVAATKSPVRALDSLPQTSSTSTALSAPLSVPASTPAPVPASTTSALTATPSTAAAPPAVPKMAAPSPKVAVQPFPSTQYTHYPNAAYRQTTQSVATPQPSTSAATPPVQHHTAHSVSRSPVPSLTGHRPLSQILILTKPRGRPFWLDHRDGVKSWAIRLGQGEGSLLVADVKFLGEDDRDSSDEEARGEEIEEPTLKKRGRGRTTKNSKAKAKSTLVKEHTSKKVSTPTQEDVQIVLNGTSVTAKRGESGWEMELQIGSNVLEVGEKGGYVWKVYLEKPSTV</sequence>
<dbReference type="PRINTS" id="PR00503">
    <property type="entry name" value="BROMODOMAIN"/>
</dbReference>
<dbReference type="InParanoid" id="A0A0C3EQ21"/>
<protein>
    <recommendedName>
        <fullName evidence="10">Bromo domain-containing protein</fullName>
    </recommendedName>
</protein>
<evidence type="ECO:0000313" key="11">
    <source>
        <dbReference type="EMBL" id="KIM70264.1"/>
    </source>
</evidence>
<dbReference type="GO" id="GO:0006338">
    <property type="term" value="P:chromatin remodeling"/>
    <property type="evidence" value="ECO:0007669"/>
    <property type="project" value="InterPro"/>
</dbReference>
<feature type="region of interest" description="Disordered" evidence="9">
    <location>
        <begin position="332"/>
        <end position="354"/>
    </location>
</feature>
<dbReference type="PANTHER" id="PTHR16062">
    <property type="entry name" value="SWI/SNF-RELATED"/>
    <property type="match status" value="1"/>
</dbReference>
<dbReference type="GO" id="GO:0003682">
    <property type="term" value="F:chromatin binding"/>
    <property type="evidence" value="ECO:0007669"/>
    <property type="project" value="TreeGrafter"/>
</dbReference>
<reference evidence="11 12" key="1">
    <citation type="submission" date="2014-04" db="EMBL/GenBank/DDBJ databases">
        <authorList>
            <consortium name="DOE Joint Genome Institute"/>
            <person name="Kuo A."/>
            <person name="Kohler A."/>
            <person name="Nagy L.G."/>
            <person name="Floudas D."/>
            <person name="Copeland A."/>
            <person name="Barry K.W."/>
            <person name="Cichocki N."/>
            <person name="Veneault-Fourrey C."/>
            <person name="LaButti K."/>
            <person name="Lindquist E.A."/>
            <person name="Lipzen A."/>
            <person name="Lundell T."/>
            <person name="Morin E."/>
            <person name="Murat C."/>
            <person name="Sun H."/>
            <person name="Tunlid A."/>
            <person name="Henrissat B."/>
            <person name="Grigoriev I.V."/>
            <person name="Hibbett D.S."/>
            <person name="Martin F."/>
            <person name="Nordberg H.P."/>
            <person name="Cantor M.N."/>
            <person name="Hua S.X."/>
        </authorList>
    </citation>
    <scope>NUCLEOTIDE SEQUENCE [LARGE SCALE GENOMIC DNA]</scope>
    <source>
        <strain evidence="11 12">Foug A</strain>
    </source>
</reference>
<keyword evidence="7" id="KW-0539">Nucleus</keyword>
<reference evidence="12" key="2">
    <citation type="submission" date="2015-01" db="EMBL/GenBank/DDBJ databases">
        <title>Evolutionary Origins and Diversification of the Mycorrhizal Mutualists.</title>
        <authorList>
            <consortium name="DOE Joint Genome Institute"/>
            <consortium name="Mycorrhizal Genomics Consortium"/>
            <person name="Kohler A."/>
            <person name="Kuo A."/>
            <person name="Nagy L.G."/>
            <person name="Floudas D."/>
            <person name="Copeland A."/>
            <person name="Barry K.W."/>
            <person name="Cichocki N."/>
            <person name="Veneault-Fourrey C."/>
            <person name="LaButti K."/>
            <person name="Lindquist E.A."/>
            <person name="Lipzen A."/>
            <person name="Lundell T."/>
            <person name="Morin E."/>
            <person name="Murat C."/>
            <person name="Riley R."/>
            <person name="Ohm R."/>
            <person name="Sun H."/>
            <person name="Tunlid A."/>
            <person name="Henrissat B."/>
            <person name="Grigoriev I.V."/>
            <person name="Hibbett D.S."/>
            <person name="Martin F."/>
        </authorList>
    </citation>
    <scope>NUCLEOTIDE SEQUENCE [LARGE SCALE GENOMIC DNA]</scope>
    <source>
        <strain evidence="12">Foug A</strain>
    </source>
</reference>
<evidence type="ECO:0000256" key="5">
    <source>
        <dbReference type="ARBA" id="ARBA00023117"/>
    </source>
</evidence>
<keyword evidence="6" id="KW-0804">Transcription</keyword>
<dbReference type="GO" id="GO:0006368">
    <property type="term" value="P:transcription elongation by RNA polymerase II"/>
    <property type="evidence" value="ECO:0007669"/>
    <property type="project" value="TreeGrafter"/>
</dbReference>
<evidence type="ECO:0000256" key="7">
    <source>
        <dbReference type="ARBA" id="ARBA00023242"/>
    </source>
</evidence>
<feature type="domain" description="Bromo" evidence="10">
    <location>
        <begin position="75"/>
        <end position="145"/>
    </location>
</feature>
<comment type="subcellular location">
    <subcellularLocation>
        <location evidence="1">Nucleus</location>
    </subcellularLocation>
</comment>
<dbReference type="OrthoDB" id="6017at2759"/>
<evidence type="ECO:0000313" key="12">
    <source>
        <dbReference type="Proteomes" id="UP000053989"/>
    </source>
</evidence>
<keyword evidence="2" id="KW-0677">Repeat</keyword>
<organism evidence="11 12">
    <name type="scientific">Scleroderma citrinum Foug A</name>
    <dbReference type="NCBI Taxonomy" id="1036808"/>
    <lineage>
        <taxon>Eukaryota</taxon>
        <taxon>Fungi</taxon>
        <taxon>Dikarya</taxon>
        <taxon>Basidiomycota</taxon>
        <taxon>Agaricomycotina</taxon>
        <taxon>Agaricomycetes</taxon>
        <taxon>Agaricomycetidae</taxon>
        <taxon>Boletales</taxon>
        <taxon>Sclerodermatineae</taxon>
        <taxon>Sclerodermataceae</taxon>
        <taxon>Scleroderma</taxon>
    </lineage>
</organism>
<evidence type="ECO:0000259" key="10">
    <source>
        <dbReference type="PROSITE" id="PS50014"/>
    </source>
</evidence>
<proteinExistence type="predicted"/>
<dbReference type="PROSITE" id="PS50014">
    <property type="entry name" value="BROMODOMAIN_2"/>
    <property type="match status" value="2"/>
</dbReference>
<evidence type="ECO:0000256" key="1">
    <source>
        <dbReference type="ARBA" id="ARBA00004123"/>
    </source>
</evidence>
<dbReference type="CDD" id="cd04369">
    <property type="entry name" value="Bromodomain"/>
    <property type="match status" value="2"/>
</dbReference>
<dbReference type="PANTHER" id="PTHR16062:SF19">
    <property type="entry name" value="PROTEIN POLYBROMO-1"/>
    <property type="match status" value="1"/>
</dbReference>
<feature type="region of interest" description="Disordered" evidence="9">
    <location>
        <begin position="164"/>
        <end position="197"/>
    </location>
</feature>
<dbReference type="AlphaFoldDB" id="A0A0C3EQ21"/>
<evidence type="ECO:0000256" key="9">
    <source>
        <dbReference type="SAM" id="MobiDB-lite"/>
    </source>
</evidence>
<keyword evidence="12" id="KW-1185">Reference proteome</keyword>
<evidence type="ECO:0000256" key="2">
    <source>
        <dbReference type="ARBA" id="ARBA00022737"/>
    </source>
</evidence>
<feature type="compositionally biased region" description="Basic and acidic residues" evidence="9">
    <location>
        <begin position="178"/>
        <end position="190"/>
    </location>
</feature>
<evidence type="ECO:0000256" key="4">
    <source>
        <dbReference type="ARBA" id="ARBA00023015"/>
    </source>
</evidence>
<feature type="region of interest" description="Disordered" evidence="9">
    <location>
        <begin position="545"/>
        <end position="597"/>
    </location>
</feature>
<dbReference type="InterPro" id="IPR037382">
    <property type="entry name" value="Rsc/polybromo"/>
</dbReference>
<gene>
    <name evidence="11" type="ORF">SCLCIDRAFT_1207579</name>
</gene>
<dbReference type="EMBL" id="KN822005">
    <property type="protein sequence ID" value="KIM70264.1"/>
    <property type="molecule type" value="Genomic_DNA"/>
</dbReference>
<dbReference type="STRING" id="1036808.A0A0C3EQ21"/>
<feature type="region of interest" description="Disordered" evidence="9">
    <location>
        <begin position="380"/>
        <end position="432"/>
    </location>
</feature>
<keyword evidence="3" id="KW-0156">Chromatin regulator</keyword>
<dbReference type="Gene3D" id="1.20.920.10">
    <property type="entry name" value="Bromodomain-like"/>
    <property type="match status" value="2"/>
</dbReference>
<dbReference type="GO" id="GO:0016586">
    <property type="term" value="C:RSC-type complex"/>
    <property type="evidence" value="ECO:0007669"/>
    <property type="project" value="InterPro"/>
</dbReference>
<feature type="compositionally biased region" description="Low complexity" evidence="9">
    <location>
        <begin position="460"/>
        <end position="475"/>
    </location>
</feature>
<evidence type="ECO:0000256" key="8">
    <source>
        <dbReference type="PROSITE-ProRule" id="PRU00035"/>
    </source>
</evidence>
<evidence type="ECO:0000256" key="3">
    <source>
        <dbReference type="ARBA" id="ARBA00022853"/>
    </source>
</evidence>
<name>A0A0C3EQ21_9AGAM</name>
<feature type="region of interest" description="Disordered" evidence="9">
    <location>
        <begin position="457"/>
        <end position="493"/>
    </location>
</feature>